<dbReference type="EMBL" id="BSET01000001">
    <property type="protein sequence ID" value="GLK01622.1"/>
    <property type="molecule type" value="Genomic_DNA"/>
</dbReference>
<name>A0A9W6HSI9_9MICO</name>
<dbReference type="AlphaFoldDB" id="A0A9W6HSI9"/>
<feature type="compositionally biased region" description="Basic and acidic residues" evidence="1">
    <location>
        <begin position="371"/>
        <end position="383"/>
    </location>
</feature>
<reference evidence="2" key="2">
    <citation type="submission" date="2023-01" db="EMBL/GenBank/DDBJ databases">
        <authorList>
            <person name="Sun Q."/>
            <person name="Evtushenko L."/>
        </authorList>
    </citation>
    <scope>NUCLEOTIDE SEQUENCE</scope>
    <source>
        <strain evidence="2">VKM Ac-1958</strain>
    </source>
</reference>
<feature type="region of interest" description="Disordered" evidence="1">
    <location>
        <begin position="39"/>
        <end position="85"/>
    </location>
</feature>
<evidence type="ECO:0000256" key="1">
    <source>
        <dbReference type="SAM" id="MobiDB-lite"/>
    </source>
</evidence>
<gene>
    <name evidence="2" type="ORF">GCM10017596_13370</name>
</gene>
<dbReference type="Proteomes" id="UP001142325">
    <property type="component" value="Unassembled WGS sequence"/>
</dbReference>
<reference evidence="2" key="1">
    <citation type="journal article" date="2014" name="Int. J. Syst. Evol. Microbiol.">
        <title>Complete genome sequence of Corynebacterium casei LMG S-19264T (=DSM 44701T), isolated from a smear-ripened cheese.</title>
        <authorList>
            <consortium name="US DOE Joint Genome Institute (JGI-PGF)"/>
            <person name="Walter F."/>
            <person name="Albersmeier A."/>
            <person name="Kalinowski J."/>
            <person name="Ruckert C."/>
        </authorList>
    </citation>
    <scope>NUCLEOTIDE SEQUENCE</scope>
    <source>
        <strain evidence="2">VKM Ac-1958</strain>
    </source>
</reference>
<feature type="region of interest" description="Disordered" evidence="1">
    <location>
        <begin position="178"/>
        <end position="223"/>
    </location>
</feature>
<proteinExistence type="predicted"/>
<feature type="compositionally biased region" description="Low complexity" evidence="1">
    <location>
        <begin position="203"/>
        <end position="223"/>
    </location>
</feature>
<accession>A0A9W6HSI9</accession>
<comment type="caution">
    <text evidence="2">The sequence shown here is derived from an EMBL/GenBank/DDBJ whole genome shotgun (WGS) entry which is preliminary data.</text>
</comment>
<evidence type="ECO:0000313" key="3">
    <source>
        <dbReference type="Proteomes" id="UP001142325"/>
    </source>
</evidence>
<protein>
    <recommendedName>
        <fullName evidence="4">Flagellar hook-length control protein FliK</fullName>
    </recommendedName>
</protein>
<feature type="region of interest" description="Disordered" evidence="1">
    <location>
        <begin position="351"/>
        <end position="415"/>
    </location>
</feature>
<evidence type="ECO:0008006" key="4">
    <source>
        <dbReference type="Google" id="ProtNLM"/>
    </source>
</evidence>
<feature type="region of interest" description="Disordered" evidence="1">
    <location>
        <begin position="1"/>
        <end position="27"/>
    </location>
</feature>
<keyword evidence="3" id="KW-1185">Reference proteome</keyword>
<feature type="compositionally biased region" description="Low complexity" evidence="1">
    <location>
        <begin position="178"/>
        <end position="188"/>
    </location>
</feature>
<organism evidence="2 3">
    <name type="scientific">Microbacterium keratanolyticum</name>
    <dbReference type="NCBI Taxonomy" id="67574"/>
    <lineage>
        <taxon>Bacteria</taxon>
        <taxon>Bacillati</taxon>
        <taxon>Actinomycetota</taxon>
        <taxon>Actinomycetes</taxon>
        <taxon>Micrococcales</taxon>
        <taxon>Microbacteriaceae</taxon>
        <taxon>Microbacterium</taxon>
    </lineage>
</organism>
<sequence>MAPLLTLLTPQSSTAGTTAATPAAEGDGAFGLALQQAEAQLRDAIESETAPVPAETESHGEAPDKAVSAPSGSDAGTHPPLSVSASVLVPAPTDSAPLAQTLPALLREQPPVWQRPTAPASDAVPMALEATALQENTDADVDGVVGTPAASGVVPASASSLPRAAAVPGTASGVVEAEAPAPAPASAARTGTDPATTVRAEPDPAAAQAPGARPAAETAADTDVPVATHRAVTTVAAPISVPVLATQAAAPELDTVSVPPRSVAAQVAPALMRIVQRPAGTHQLTMTISPDTLGPVTIRAHIGAGGDVRVELLGGTESGREALRTIVVDLRRDLAAVMPTAQLSLSSAATSDLGANDRGGQPGAPGADSGARGEDRPSERGRTGEAFTETPDPLRSTLTMNPIGAAPGAGLDTFA</sequence>
<dbReference type="InterPro" id="IPR038610">
    <property type="entry name" value="FliK-like_C_sf"/>
</dbReference>
<dbReference type="Gene3D" id="3.30.750.140">
    <property type="match status" value="1"/>
</dbReference>
<evidence type="ECO:0000313" key="2">
    <source>
        <dbReference type="EMBL" id="GLK01622.1"/>
    </source>
</evidence>